<dbReference type="RefSeq" id="WP_171472833.1">
    <property type="nucleotide sequence ID" value="NZ_CP053452.2"/>
</dbReference>
<dbReference type="AlphaFoldDB" id="A0A6M5YVH1"/>
<comment type="similarity">
    <text evidence="2">Belongs to the GSP F family.</text>
</comment>
<feature type="domain" description="Type II secretion system protein GspF" evidence="9">
    <location>
        <begin position="283"/>
        <end position="404"/>
    </location>
</feature>
<gene>
    <name evidence="10" type="ORF">FTUN_5048</name>
</gene>
<evidence type="ECO:0000256" key="7">
    <source>
        <dbReference type="ARBA" id="ARBA00023136"/>
    </source>
</evidence>
<feature type="domain" description="Type II secretion system protein GspF" evidence="9">
    <location>
        <begin position="79"/>
        <end position="202"/>
    </location>
</feature>
<evidence type="ECO:0000259" key="9">
    <source>
        <dbReference type="Pfam" id="PF00482"/>
    </source>
</evidence>
<dbReference type="InterPro" id="IPR018076">
    <property type="entry name" value="T2SS_GspF_dom"/>
</dbReference>
<dbReference type="Proteomes" id="UP000503447">
    <property type="component" value="Chromosome"/>
</dbReference>
<evidence type="ECO:0000256" key="3">
    <source>
        <dbReference type="ARBA" id="ARBA00022475"/>
    </source>
</evidence>
<organism evidence="10 11">
    <name type="scientific">Frigoriglobus tundricola</name>
    <dbReference type="NCBI Taxonomy" id="2774151"/>
    <lineage>
        <taxon>Bacteria</taxon>
        <taxon>Pseudomonadati</taxon>
        <taxon>Planctomycetota</taxon>
        <taxon>Planctomycetia</taxon>
        <taxon>Gemmatales</taxon>
        <taxon>Gemmataceae</taxon>
        <taxon>Frigoriglobus</taxon>
    </lineage>
</organism>
<dbReference type="GO" id="GO:0005886">
    <property type="term" value="C:plasma membrane"/>
    <property type="evidence" value="ECO:0007669"/>
    <property type="project" value="UniProtKB-SubCell"/>
</dbReference>
<evidence type="ECO:0000256" key="5">
    <source>
        <dbReference type="ARBA" id="ARBA00022692"/>
    </source>
</evidence>
<dbReference type="Gene3D" id="1.20.81.30">
    <property type="entry name" value="Type II secretion system (T2SS), domain F"/>
    <property type="match status" value="2"/>
</dbReference>
<dbReference type="PANTHER" id="PTHR30012">
    <property type="entry name" value="GENERAL SECRETION PATHWAY PROTEIN"/>
    <property type="match status" value="1"/>
</dbReference>
<evidence type="ECO:0000256" key="4">
    <source>
        <dbReference type="ARBA" id="ARBA00022519"/>
    </source>
</evidence>
<dbReference type="FunFam" id="1.20.81.30:FF:000001">
    <property type="entry name" value="Type II secretion system protein F"/>
    <property type="match status" value="2"/>
</dbReference>
<evidence type="ECO:0000256" key="6">
    <source>
        <dbReference type="ARBA" id="ARBA00022989"/>
    </source>
</evidence>
<dbReference type="Pfam" id="PF00482">
    <property type="entry name" value="T2SSF"/>
    <property type="match status" value="2"/>
</dbReference>
<dbReference type="PRINTS" id="PR00812">
    <property type="entry name" value="BCTERIALGSPF"/>
</dbReference>
<evidence type="ECO:0000256" key="1">
    <source>
        <dbReference type="ARBA" id="ARBA00004429"/>
    </source>
</evidence>
<dbReference type="InterPro" id="IPR042094">
    <property type="entry name" value="T2SS_GspF_sf"/>
</dbReference>
<comment type="subcellular location">
    <subcellularLocation>
        <location evidence="1">Cell inner membrane</location>
        <topology evidence="1">Multi-pass membrane protein</topology>
    </subcellularLocation>
</comment>
<keyword evidence="5 8" id="KW-0812">Transmembrane</keyword>
<evidence type="ECO:0000256" key="8">
    <source>
        <dbReference type="SAM" id="Phobius"/>
    </source>
</evidence>
<keyword evidence="3" id="KW-1003">Cell membrane</keyword>
<reference evidence="11" key="1">
    <citation type="submission" date="2020-05" db="EMBL/GenBank/DDBJ databases">
        <title>Frigoriglobus tundricola gen. nov., sp. nov., a psychrotolerant cellulolytic planctomycete of the family Gemmataceae with two divergent copies of 16S rRNA gene.</title>
        <authorList>
            <person name="Kulichevskaya I.S."/>
            <person name="Ivanova A.A."/>
            <person name="Naumoff D.G."/>
            <person name="Beletsky A.V."/>
            <person name="Rijpstra W.I.C."/>
            <person name="Sinninghe Damste J.S."/>
            <person name="Mardanov A.V."/>
            <person name="Ravin N.V."/>
            <person name="Dedysh S.N."/>
        </authorList>
    </citation>
    <scope>NUCLEOTIDE SEQUENCE [LARGE SCALE GENOMIC DNA]</scope>
    <source>
        <strain evidence="11">PL17</strain>
    </source>
</reference>
<feature type="transmembrane region" description="Helical" evidence="8">
    <location>
        <begin position="175"/>
        <end position="201"/>
    </location>
</feature>
<dbReference type="PANTHER" id="PTHR30012:SF0">
    <property type="entry name" value="TYPE II SECRETION SYSTEM PROTEIN F-RELATED"/>
    <property type="match status" value="1"/>
</dbReference>
<keyword evidence="11" id="KW-1185">Reference proteome</keyword>
<dbReference type="KEGG" id="ftj:FTUN_5048"/>
<sequence>MPTYKYEALDTSGAEVKDSIEASNEEEAQQKVKAMGYFVTKLTAMAGGKGGPKGKKKKTGKSRKTFVLGGVKLKQLVTFTRQFSTLQDAGLPVLRSLRILERQMKPSALKNALIDVVEDVESGSALSEALGKHPKAFSKLYVNMVRAGEAGGALEVILQRLAEFLEKSASLKAKIIGAMVYPSVVIFVAVAILTFIMVAIIPKFKKIFDDFGMTLPWATQTLIKVSNWMAEYWWTIPLFPMSVYFLIKLIRLSRAGNYALDRATLWIPVIGNLVEKTIVARTMRTLGTLISSGVPILEAISIVKETANNSVFERMFQRIFESIREGDSIAEPLKQARLVDDMVVNMVEVGEETGDLDTMLYKVADFYDEQVDNLVKSLISLLEPIMIVFLGFTIGAIVISLFLPLIKLLEGLSK</sequence>
<dbReference type="EMBL" id="CP053452">
    <property type="protein sequence ID" value="QJW97474.1"/>
    <property type="molecule type" value="Genomic_DNA"/>
</dbReference>
<evidence type="ECO:0000313" key="11">
    <source>
        <dbReference type="Proteomes" id="UP000503447"/>
    </source>
</evidence>
<feature type="transmembrane region" description="Helical" evidence="8">
    <location>
        <begin position="232"/>
        <end position="250"/>
    </location>
</feature>
<protein>
    <recommendedName>
        <fullName evidence="9">Type II secretion system protein GspF domain-containing protein</fullName>
    </recommendedName>
</protein>
<evidence type="ECO:0000256" key="2">
    <source>
        <dbReference type="ARBA" id="ARBA00005745"/>
    </source>
</evidence>
<keyword evidence="7 8" id="KW-0472">Membrane</keyword>
<evidence type="ECO:0000313" key="10">
    <source>
        <dbReference type="EMBL" id="QJW97474.1"/>
    </source>
</evidence>
<name>A0A6M5YVH1_9BACT</name>
<feature type="transmembrane region" description="Helical" evidence="8">
    <location>
        <begin position="385"/>
        <end position="406"/>
    </location>
</feature>
<keyword evidence="6 8" id="KW-1133">Transmembrane helix</keyword>
<proteinExistence type="inferred from homology"/>
<keyword evidence="4" id="KW-0997">Cell inner membrane</keyword>
<accession>A0A6M5YVH1</accession>
<dbReference type="InterPro" id="IPR003004">
    <property type="entry name" value="GspF/PilC"/>
</dbReference>